<evidence type="ECO:0000313" key="8">
    <source>
        <dbReference type="EMBL" id="KAG2376136.1"/>
    </source>
</evidence>
<dbReference type="Gene3D" id="3.40.50.300">
    <property type="entry name" value="P-loop containing nucleotide triphosphate hydrolases"/>
    <property type="match status" value="1"/>
</dbReference>
<evidence type="ECO:0000256" key="1">
    <source>
        <dbReference type="ARBA" id="ARBA00001946"/>
    </source>
</evidence>
<dbReference type="SUPFAM" id="SSF52540">
    <property type="entry name" value="P-loop containing nucleoside triphosphate hydrolases"/>
    <property type="match status" value="1"/>
</dbReference>
<feature type="domain" description="ATPase AAA-type core" evidence="5">
    <location>
        <begin position="324"/>
        <end position="388"/>
    </location>
</feature>
<gene>
    <name evidence="8" type="ORF">HKW66_Vig0157100</name>
</gene>
<evidence type="ECO:0000259" key="6">
    <source>
        <dbReference type="Pfam" id="PF14363"/>
    </source>
</evidence>
<dbReference type="Gene3D" id="6.10.280.40">
    <property type="match status" value="1"/>
</dbReference>
<sequence length="518" mass="60722">MKWGRFNQNAEKYRRHVARSGSIETSYAYMPFGCWCRPFFRKLPRCPWENYVGCSNGILIAEAEPLYMYNLWNPTHRETFRLSLWERFWKWRRRASSWFEIYAAFSTLTILLRTAINDLIPHQFRSYIILKLEGFFCKYRSNNKVSIKINQFWDEMCGERNELFEAALTYLPTKITHTYKSLKVGRRQNHKHLEFAVDGGDDVVDKFEGMTLTWKLNEGSKEDPRNMKNNFVLTFNEKQRQMVLDRYIPHMVKTYEAMKNERRILKLYSWLNDFWNESDLSHPATFDSLALSPELKKDIIDDLDRFLRRKDLYKKVGKAWKRGYLLHGPPGTGKSSLIAAMANYLKFDVFDLELSSIFSNSDLMRCLKEASNRCIIVIEDIDCNKEVHARSNPNGTSEDQDSESDSEGAKKIDPALLRPGRMDMHIHMSFLKGKAFRMLASNYLGIQGHHPLFQQIDDLLEKVEITPAVVGEQLLRYEDPHLCLEELVQFLTLKVNDSNCDSVERVVFSRSIDTNTPN</sequence>
<evidence type="ECO:0000313" key="9">
    <source>
        <dbReference type="Proteomes" id="UP000743370"/>
    </source>
</evidence>
<proteinExistence type="predicted"/>
<dbReference type="AlphaFoldDB" id="A0A8T0JL38"/>
<accession>A0A8T0JL38</accession>
<dbReference type="GO" id="GO:0005524">
    <property type="term" value="F:ATP binding"/>
    <property type="evidence" value="ECO:0007669"/>
    <property type="project" value="InterPro"/>
</dbReference>
<protein>
    <submittedName>
        <fullName evidence="8">AAA-ATPase protein</fullName>
    </submittedName>
</protein>
<name>A0A8T0JL38_PHAAN</name>
<dbReference type="InterPro" id="IPR027417">
    <property type="entry name" value="P-loop_NTPase"/>
</dbReference>
<evidence type="ECO:0000259" key="5">
    <source>
        <dbReference type="Pfam" id="PF00004"/>
    </source>
</evidence>
<dbReference type="EMBL" id="JABFOF010000010">
    <property type="protein sequence ID" value="KAG2376136.1"/>
    <property type="molecule type" value="Genomic_DNA"/>
</dbReference>
<feature type="region of interest" description="Disordered" evidence="4">
    <location>
        <begin position="387"/>
        <end position="409"/>
    </location>
</feature>
<dbReference type="Pfam" id="PF25568">
    <property type="entry name" value="AAA_lid_At3g28540"/>
    <property type="match status" value="1"/>
</dbReference>
<dbReference type="GO" id="GO:0016887">
    <property type="term" value="F:ATP hydrolysis activity"/>
    <property type="evidence" value="ECO:0007669"/>
    <property type="project" value="InterPro"/>
</dbReference>
<dbReference type="InterPro" id="IPR025753">
    <property type="entry name" value="AAA_N_dom"/>
</dbReference>
<feature type="domain" description="AAA+ ATPase At3g28540-like C-terminal" evidence="7">
    <location>
        <begin position="434"/>
        <end position="493"/>
    </location>
</feature>
<comment type="caution">
    <text evidence="8">The sequence shown here is derived from an EMBL/GenBank/DDBJ whole genome shotgun (WGS) entry which is preliminary data.</text>
</comment>
<comment type="cofactor">
    <cofactor evidence="1">
        <name>Mg(2+)</name>
        <dbReference type="ChEBI" id="CHEBI:18420"/>
    </cofactor>
</comment>
<dbReference type="PANTHER" id="PTHR23070">
    <property type="entry name" value="BCS1 AAA-TYPE ATPASE"/>
    <property type="match status" value="1"/>
</dbReference>
<evidence type="ECO:0000259" key="7">
    <source>
        <dbReference type="Pfam" id="PF25568"/>
    </source>
</evidence>
<evidence type="ECO:0000256" key="4">
    <source>
        <dbReference type="SAM" id="MobiDB-lite"/>
    </source>
</evidence>
<evidence type="ECO:0000256" key="3">
    <source>
        <dbReference type="ARBA" id="ARBA00022842"/>
    </source>
</evidence>
<feature type="domain" description="AAA-type ATPase N-terminal" evidence="6">
    <location>
        <begin position="120"/>
        <end position="217"/>
    </location>
</feature>
<dbReference type="InterPro" id="IPR003959">
    <property type="entry name" value="ATPase_AAA_core"/>
</dbReference>
<dbReference type="Pfam" id="PF00004">
    <property type="entry name" value="AAA"/>
    <property type="match status" value="1"/>
</dbReference>
<evidence type="ECO:0000256" key="2">
    <source>
        <dbReference type="ARBA" id="ARBA00022801"/>
    </source>
</evidence>
<dbReference type="InterPro" id="IPR058017">
    <property type="entry name" value="At3g28540-like_C"/>
</dbReference>
<dbReference type="InterPro" id="IPR050747">
    <property type="entry name" value="Mitochondrial_chaperone_BCS1"/>
</dbReference>
<keyword evidence="3" id="KW-0460">Magnesium</keyword>
<organism evidence="8 9">
    <name type="scientific">Phaseolus angularis</name>
    <name type="common">Azuki bean</name>
    <name type="synonym">Vigna angularis</name>
    <dbReference type="NCBI Taxonomy" id="3914"/>
    <lineage>
        <taxon>Eukaryota</taxon>
        <taxon>Viridiplantae</taxon>
        <taxon>Streptophyta</taxon>
        <taxon>Embryophyta</taxon>
        <taxon>Tracheophyta</taxon>
        <taxon>Spermatophyta</taxon>
        <taxon>Magnoliopsida</taxon>
        <taxon>eudicotyledons</taxon>
        <taxon>Gunneridae</taxon>
        <taxon>Pentapetalae</taxon>
        <taxon>rosids</taxon>
        <taxon>fabids</taxon>
        <taxon>Fabales</taxon>
        <taxon>Fabaceae</taxon>
        <taxon>Papilionoideae</taxon>
        <taxon>50 kb inversion clade</taxon>
        <taxon>NPAAA clade</taxon>
        <taxon>indigoferoid/millettioid clade</taxon>
        <taxon>Phaseoleae</taxon>
        <taxon>Vigna</taxon>
    </lineage>
</organism>
<keyword evidence="2" id="KW-0378">Hydrolase</keyword>
<dbReference type="Proteomes" id="UP000743370">
    <property type="component" value="Unassembled WGS sequence"/>
</dbReference>
<dbReference type="Pfam" id="PF14363">
    <property type="entry name" value="AAA_assoc"/>
    <property type="match status" value="1"/>
</dbReference>
<reference evidence="8 9" key="1">
    <citation type="submission" date="2020-05" db="EMBL/GenBank/DDBJ databases">
        <title>Vigna angularis (adzuki bean) Var. LongXiaoDou No. 4 denovo assembly.</title>
        <authorList>
            <person name="Xiang H."/>
        </authorList>
    </citation>
    <scope>NUCLEOTIDE SEQUENCE [LARGE SCALE GENOMIC DNA]</scope>
    <source>
        <tissue evidence="8">Leaf</tissue>
    </source>
</reference>